<gene>
    <name evidence="2" type="ORF">PIBRA_LOCUS8689</name>
</gene>
<keyword evidence="1" id="KW-0732">Signal</keyword>
<evidence type="ECO:0000313" key="3">
    <source>
        <dbReference type="Proteomes" id="UP001152562"/>
    </source>
</evidence>
<evidence type="ECO:0000256" key="1">
    <source>
        <dbReference type="SAM" id="SignalP"/>
    </source>
</evidence>
<comment type="caution">
    <text evidence="2">The sequence shown here is derived from an EMBL/GenBank/DDBJ whole genome shotgun (WGS) entry which is preliminary data.</text>
</comment>
<dbReference type="PANTHER" id="PTHR39951:SF2">
    <property type="entry name" value="IP05660P"/>
    <property type="match status" value="1"/>
</dbReference>
<proteinExistence type="predicted"/>
<dbReference type="PANTHER" id="PTHR39951">
    <property type="entry name" value="FI22632P1"/>
    <property type="match status" value="1"/>
</dbReference>
<protein>
    <submittedName>
        <fullName evidence="2">Uncharacterized protein</fullName>
    </submittedName>
</protein>
<dbReference type="EMBL" id="CALOZG010000027">
    <property type="protein sequence ID" value="CAH4032279.1"/>
    <property type="molecule type" value="Genomic_DNA"/>
</dbReference>
<name>A0A9P0XDK7_PIEBR</name>
<feature type="signal peptide" evidence="1">
    <location>
        <begin position="1"/>
        <end position="19"/>
    </location>
</feature>
<organism evidence="2 3">
    <name type="scientific">Pieris brassicae</name>
    <name type="common">White butterfly</name>
    <name type="synonym">Large white butterfly</name>
    <dbReference type="NCBI Taxonomy" id="7116"/>
    <lineage>
        <taxon>Eukaryota</taxon>
        <taxon>Metazoa</taxon>
        <taxon>Ecdysozoa</taxon>
        <taxon>Arthropoda</taxon>
        <taxon>Hexapoda</taxon>
        <taxon>Insecta</taxon>
        <taxon>Pterygota</taxon>
        <taxon>Neoptera</taxon>
        <taxon>Endopterygota</taxon>
        <taxon>Lepidoptera</taxon>
        <taxon>Glossata</taxon>
        <taxon>Ditrysia</taxon>
        <taxon>Papilionoidea</taxon>
        <taxon>Pieridae</taxon>
        <taxon>Pierinae</taxon>
        <taxon>Pieris</taxon>
    </lineage>
</organism>
<dbReference type="AlphaFoldDB" id="A0A9P0XDK7"/>
<dbReference type="Proteomes" id="UP001152562">
    <property type="component" value="Unassembled WGS sequence"/>
</dbReference>
<reference evidence="2" key="1">
    <citation type="submission" date="2022-05" db="EMBL/GenBank/DDBJ databases">
        <authorList>
            <person name="Okamura Y."/>
        </authorList>
    </citation>
    <scope>NUCLEOTIDE SEQUENCE</scope>
</reference>
<feature type="chain" id="PRO_5040189042" evidence="1">
    <location>
        <begin position="20"/>
        <end position="105"/>
    </location>
</feature>
<sequence>MRAILSICLLLLYYRQVLSAPAGPIGTFLQTNAIGFPVIHDAQTWIFDPDVAKRRQKQFIELNGDKGEKLIERFGLGIDGYEDERLRRQRIRDEGHLGGLNALQP</sequence>
<evidence type="ECO:0000313" key="2">
    <source>
        <dbReference type="EMBL" id="CAH4032279.1"/>
    </source>
</evidence>
<accession>A0A9P0XDK7</accession>
<keyword evidence="3" id="KW-1185">Reference proteome</keyword>